<feature type="transmembrane region" description="Helical" evidence="2">
    <location>
        <begin position="12"/>
        <end position="31"/>
    </location>
</feature>
<keyword evidence="2" id="KW-1133">Transmembrane helix</keyword>
<gene>
    <name evidence="3" type="ORF">Bca52824_015520</name>
</gene>
<dbReference type="EMBL" id="JAAMPC010000003">
    <property type="protein sequence ID" value="KAG2322307.1"/>
    <property type="molecule type" value="Genomic_DNA"/>
</dbReference>
<name>A0A8X7W3C2_BRACI</name>
<evidence type="ECO:0000256" key="2">
    <source>
        <dbReference type="SAM" id="Phobius"/>
    </source>
</evidence>
<feature type="compositionally biased region" description="Basic and acidic residues" evidence="1">
    <location>
        <begin position="59"/>
        <end position="71"/>
    </location>
</feature>
<dbReference type="Proteomes" id="UP000886595">
    <property type="component" value="Unassembled WGS sequence"/>
</dbReference>
<comment type="caution">
    <text evidence="3">The sequence shown here is derived from an EMBL/GenBank/DDBJ whole genome shotgun (WGS) entry which is preliminary data.</text>
</comment>
<reference evidence="3 4" key="1">
    <citation type="submission" date="2020-02" db="EMBL/GenBank/DDBJ databases">
        <authorList>
            <person name="Ma Q."/>
            <person name="Huang Y."/>
            <person name="Song X."/>
            <person name="Pei D."/>
        </authorList>
    </citation>
    <scope>NUCLEOTIDE SEQUENCE [LARGE SCALE GENOMIC DNA]</scope>
    <source>
        <strain evidence="3">Sxm20200214</strain>
        <tissue evidence="3">Leaf</tissue>
    </source>
</reference>
<evidence type="ECO:0000313" key="3">
    <source>
        <dbReference type="EMBL" id="KAG2322307.1"/>
    </source>
</evidence>
<proteinExistence type="predicted"/>
<dbReference type="AlphaFoldDB" id="A0A8X7W3C2"/>
<dbReference type="InterPro" id="IPR039316">
    <property type="entry name" value="CLE25/26"/>
</dbReference>
<keyword evidence="4" id="KW-1185">Reference proteome</keyword>
<evidence type="ECO:0000313" key="4">
    <source>
        <dbReference type="Proteomes" id="UP000886595"/>
    </source>
</evidence>
<evidence type="ECO:0000256" key="1">
    <source>
        <dbReference type="SAM" id="MobiDB-lite"/>
    </source>
</evidence>
<dbReference type="PANTHER" id="PTHR34277">
    <property type="entry name" value="CLAVATA3/ESR (CLE)-RELATED PROTEIN 26"/>
    <property type="match status" value="1"/>
</dbReference>
<dbReference type="PANTHER" id="PTHR34277:SF2">
    <property type="entry name" value="CLAVATA3_ESR (CLE)-RELATED PROTEIN 26"/>
    <property type="match status" value="1"/>
</dbReference>
<organism evidence="3 4">
    <name type="scientific">Brassica carinata</name>
    <name type="common">Ethiopian mustard</name>
    <name type="synonym">Abyssinian cabbage</name>
    <dbReference type="NCBI Taxonomy" id="52824"/>
    <lineage>
        <taxon>Eukaryota</taxon>
        <taxon>Viridiplantae</taxon>
        <taxon>Streptophyta</taxon>
        <taxon>Embryophyta</taxon>
        <taxon>Tracheophyta</taxon>
        <taxon>Spermatophyta</taxon>
        <taxon>Magnoliopsida</taxon>
        <taxon>eudicotyledons</taxon>
        <taxon>Gunneridae</taxon>
        <taxon>Pentapetalae</taxon>
        <taxon>rosids</taxon>
        <taxon>malvids</taxon>
        <taxon>Brassicales</taxon>
        <taxon>Brassicaceae</taxon>
        <taxon>Brassiceae</taxon>
        <taxon>Brassica</taxon>
    </lineage>
</organism>
<dbReference type="OrthoDB" id="1910203at2759"/>
<accession>A0A8X7W3C2</accession>
<keyword evidence="2" id="KW-0472">Membrane</keyword>
<sequence>MRDLQYLRLQFLFRTLFAILVTLLMIDAFVLQNNSEAETAKEFSITAAMNNSIVHAKDVQQELQDGPRHGDLSYVGSKRTVPRGPDPIHNRKAGDSRRPPGRA</sequence>
<feature type="compositionally biased region" description="Basic and acidic residues" evidence="1">
    <location>
        <begin position="86"/>
        <end position="103"/>
    </location>
</feature>
<protein>
    <submittedName>
        <fullName evidence="3">Uncharacterized protein</fullName>
    </submittedName>
</protein>
<feature type="region of interest" description="Disordered" evidence="1">
    <location>
        <begin position="59"/>
        <end position="103"/>
    </location>
</feature>
<keyword evidence="2" id="KW-0812">Transmembrane</keyword>